<dbReference type="Proteomes" id="UP000199707">
    <property type="component" value="Unassembled WGS sequence"/>
</dbReference>
<sequence length="171" mass="18237">MAHSVELLLDPETDAAIRGIWEALAEAGIRSQAAHRGPSNRPHVTMTVSAGIAGDVDAELSAAATALPLSCRIGAPVLFGRGPFTLARLVVPCVELLELHADIYRICQPHMPSGAFAHATPGRWTPHVTLARRLDAAQLDRAMPLAGADIDGALVRLRRWDGDARTEYPIG</sequence>
<name>A0A1G4WCJ5_9MYCO</name>
<evidence type="ECO:0000313" key="1">
    <source>
        <dbReference type="EMBL" id="SCX20339.1"/>
    </source>
</evidence>
<dbReference type="InterPro" id="IPR009097">
    <property type="entry name" value="Cyclic_Pdiesterase"/>
</dbReference>
<organism evidence="1 2">
    <name type="scientific">Mycolicibacterium fluoranthenivorans</name>
    <dbReference type="NCBI Taxonomy" id="258505"/>
    <lineage>
        <taxon>Bacteria</taxon>
        <taxon>Bacillati</taxon>
        <taxon>Actinomycetota</taxon>
        <taxon>Actinomycetes</taxon>
        <taxon>Mycobacteriales</taxon>
        <taxon>Mycobacteriaceae</taxon>
        <taxon>Mycolicibacterium</taxon>
    </lineage>
</organism>
<dbReference type="AlphaFoldDB" id="A0A1G4WCJ5"/>
<accession>A0A1G4WCJ5</accession>
<dbReference type="Gene3D" id="3.90.1140.10">
    <property type="entry name" value="Cyclic phosphodiesterase"/>
    <property type="match status" value="1"/>
</dbReference>
<dbReference type="GO" id="GO:0016874">
    <property type="term" value="F:ligase activity"/>
    <property type="evidence" value="ECO:0007669"/>
    <property type="project" value="UniProtKB-KW"/>
</dbReference>
<gene>
    <name evidence="1" type="ORF">SAMN02799620_02882</name>
</gene>
<keyword evidence="1" id="KW-0436">Ligase</keyword>
<dbReference type="Pfam" id="PF13563">
    <property type="entry name" value="2_5_RNA_ligase2"/>
    <property type="match status" value="1"/>
</dbReference>
<protein>
    <submittedName>
        <fullName evidence="1">2'-5' RNA ligase superfamily protein</fullName>
    </submittedName>
</protein>
<reference evidence="2" key="1">
    <citation type="submission" date="2016-10" db="EMBL/GenBank/DDBJ databases">
        <authorList>
            <person name="Varghese N."/>
            <person name="Submissions S."/>
        </authorList>
    </citation>
    <scope>NUCLEOTIDE SEQUENCE [LARGE SCALE GENOMIC DNA]</scope>
    <source>
        <strain evidence="2">UNC267MFSha1.1M11</strain>
    </source>
</reference>
<proteinExistence type="predicted"/>
<dbReference type="RefSeq" id="WP_090357897.1">
    <property type="nucleotide sequence ID" value="NZ_FMUB01000005.1"/>
</dbReference>
<dbReference type="EMBL" id="FMUB01000005">
    <property type="protein sequence ID" value="SCX20339.1"/>
    <property type="molecule type" value="Genomic_DNA"/>
</dbReference>
<dbReference type="SUPFAM" id="SSF55144">
    <property type="entry name" value="LigT-like"/>
    <property type="match status" value="1"/>
</dbReference>
<dbReference type="STRING" id="1502745.SAMN02799620_02882"/>
<evidence type="ECO:0000313" key="2">
    <source>
        <dbReference type="Proteomes" id="UP000199707"/>
    </source>
</evidence>